<sequence length="220" mass="24430">MAAKTFQQEMGTEVGSRALSLRNGVFVVPEAVDGDTAGKDNLSQARERPEVILQAVSEQRNGTIGTVLQNMFTHKHLLQQETAKCQKYIKGGLHLEEERQVLLLSLTELQVLRNGLEHFSIKRMDRKKSATRIPPGLDRVPGIFSHTSESSIHSQINPQGVNELSAREMRTSGDAAGSHMTERGAELILTSLDVRVHQLLTESPKKRKKGTAEQFCRHSV</sequence>
<gene>
    <name evidence="1" type="ORF">P7K49_024027</name>
</gene>
<accession>A0ABQ9UNC5</accession>
<dbReference type="Proteomes" id="UP001266305">
    <property type="component" value="Unassembled WGS sequence"/>
</dbReference>
<comment type="caution">
    <text evidence="1">The sequence shown here is derived from an EMBL/GenBank/DDBJ whole genome shotgun (WGS) entry which is preliminary data.</text>
</comment>
<evidence type="ECO:0000313" key="1">
    <source>
        <dbReference type="EMBL" id="KAK2098576.1"/>
    </source>
</evidence>
<organism evidence="1 2">
    <name type="scientific">Saguinus oedipus</name>
    <name type="common">Cotton-top tamarin</name>
    <name type="synonym">Oedipomidas oedipus</name>
    <dbReference type="NCBI Taxonomy" id="9490"/>
    <lineage>
        <taxon>Eukaryota</taxon>
        <taxon>Metazoa</taxon>
        <taxon>Chordata</taxon>
        <taxon>Craniata</taxon>
        <taxon>Vertebrata</taxon>
        <taxon>Euteleostomi</taxon>
        <taxon>Mammalia</taxon>
        <taxon>Eutheria</taxon>
        <taxon>Euarchontoglires</taxon>
        <taxon>Primates</taxon>
        <taxon>Haplorrhini</taxon>
        <taxon>Platyrrhini</taxon>
        <taxon>Cebidae</taxon>
        <taxon>Callitrichinae</taxon>
        <taxon>Saguinus</taxon>
    </lineage>
</organism>
<evidence type="ECO:0000313" key="2">
    <source>
        <dbReference type="Proteomes" id="UP001266305"/>
    </source>
</evidence>
<keyword evidence="2" id="KW-1185">Reference proteome</keyword>
<reference evidence="1 2" key="1">
    <citation type="submission" date="2023-05" db="EMBL/GenBank/DDBJ databases">
        <title>B98-5 Cell Line De Novo Hybrid Assembly: An Optical Mapping Approach.</title>
        <authorList>
            <person name="Kananen K."/>
            <person name="Auerbach J.A."/>
            <person name="Kautto E."/>
            <person name="Blachly J.S."/>
        </authorList>
    </citation>
    <scope>NUCLEOTIDE SEQUENCE [LARGE SCALE GENOMIC DNA]</scope>
    <source>
        <strain evidence="1">B95-8</strain>
        <tissue evidence="1">Cell line</tissue>
    </source>
</reference>
<dbReference type="EMBL" id="JASSZA010000011">
    <property type="protein sequence ID" value="KAK2098576.1"/>
    <property type="molecule type" value="Genomic_DNA"/>
</dbReference>
<proteinExistence type="predicted"/>
<name>A0ABQ9UNC5_SAGOE</name>
<protein>
    <submittedName>
        <fullName evidence="1">Uncharacterized protein</fullName>
    </submittedName>
</protein>